<gene>
    <name evidence="2" type="ORF">Adt_21102</name>
</gene>
<evidence type="ECO:0000313" key="2">
    <source>
        <dbReference type="EMBL" id="KAL2505481.1"/>
    </source>
</evidence>
<feature type="region of interest" description="Disordered" evidence="1">
    <location>
        <begin position="108"/>
        <end position="133"/>
    </location>
</feature>
<sequence length="133" mass="15099">MGTPNEILSYQMETEGEAVVIGVDSLEGVAEGVGTQHRDPYVLEYNEYIDYNIDMDEVQHANNENMGTHEGRIVESAFDNEEERIPRHRPQPAAVNVDLGLCDIVEQSKGNDTHYGDSDELKKSDKQRRMHCY</sequence>
<keyword evidence="3" id="KW-1185">Reference proteome</keyword>
<protein>
    <submittedName>
        <fullName evidence="2">Uncharacterized protein</fullName>
    </submittedName>
</protein>
<comment type="caution">
    <text evidence="2">The sequence shown here is derived from an EMBL/GenBank/DDBJ whole genome shotgun (WGS) entry which is preliminary data.</text>
</comment>
<feature type="compositionally biased region" description="Basic and acidic residues" evidence="1">
    <location>
        <begin position="109"/>
        <end position="124"/>
    </location>
</feature>
<evidence type="ECO:0000313" key="3">
    <source>
        <dbReference type="Proteomes" id="UP001604336"/>
    </source>
</evidence>
<dbReference type="AlphaFoldDB" id="A0ABD1SYL9"/>
<name>A0ABD1SYL9_9LAMI</name>
<dbReference type="Proteomes" id="UP001604336">
    <property type="component" value="Unassembled WGS sequence"/>
</dbReference>
<organism evidence="2 3">
    <name type="scientific">Abeliophyllum distichum</name>
    <dbReference type="NCBI Taxonomy" id="126358"/>
    <lineage>
        <taxon>Eukaryota</taxon>
        <taxon>Viridiplantae</taxon>
        <taxon>Streptophyta</taxon>
        <taxon>Embryophyta</taxon>
        <taxon>Tracheophyta</taxon>
        <taxon>Spermatophyta</taxon>
        <taxon>Magnoliopsida</taxon>
        <taxon>eudicotyledons</taxon>
        <taxon>Gunneridae</taxon>
        <taxon>Pentapetalae</taxon>
        <taxon>asterids</taxon>
        <taxon>lamiids</taxon>
        <taxon>Lamiales</taxon>
        <taxon>Oleaceae</taxon>
        <taxon>Forsythieae</taxon>
        <taxon>Abeliophyllum</taxon>
    </lineage>
</organism>
<dbReference type="EMBL" id="JBFOLK010000006">
    <property type="protein sequence ID" value="KAL2505481.1"/>
    <property type="molecule type" value="Genomic_DNA"/>
</dbReference>
<reference evidence="3" key="1">
    <citation type="submission" date="2024-07" db="EMBL/GenBank/DDBJ databases">
        <title>Two chromosome-level genome assemblies of Korean endemic species Abeliophyllum distichum and Forsythia ovata (Oleaceae).</title>
        <authorList>
            <person name="Jang H."/>
        </authorList>
    </citation>
    <scope>NUCLEOTIDE SEQUENCE [LARGE SCALE GENOMIC DNA]</scope>
</reference>
<proteinExistence type="predicted"/>
<accession>A0ABD1SYL9</accession>
<evidence type="ECO:0000256" key="1">
    <source>
        <dbReference type="SAM" id="MobiDB-lite"/>
    </source>
</evidence>